<gene>
    <name evidence="2" type="ORF">HNR59_003974</name>
</gene>
<organism evidence="2 3">
    <name type="scientific">Aquamicrobium lusatiense</name>
    <dbReference type="NCBI Taxonomy" id="89772"/>
    <lineage>
        <taxon>Bacteria</taxon>
        <taxon>Pseudomonadati</taxon>
        <taxon>Pseudomonadota</taxon>
        <taxon>Alphaproteobacteria</taxon>
        <taxon>Hyphomicrobiales</taxon>
        <taxon>Phyllobacteriaceae</taxon>
        <taxon>Aquamicrobium</taxon>
    </lineage>
</organism>
<dbReference type="GO" id="GO:0016020">
    <property type="term" value="C:membrane"/>
    <property type="evidence" value="ECO:0007669"/>
    <property type="project" value="TreeGrafter"/>
</dbReference>
<sequence>MIAGWIAWLALGVAWRLAMPREARGRTWNYVQMLLPGVVLALAQWGPPGLREPLGAYLFGGVAVVVLGALGWALGQALRNHSIMDVVYPALSFGVALATVLAATSEVNMRLTVLLGLMALWMVRLVFHVRGTNVAVEQEPYASLRKRFGPRWTVWSFFSVYMLQGVIIWIWCAPFAFAGIAGVATLQPTDWIGVAVWLVGFAFQAVGDHQMSAFKADPANRGQIMDRGLWGYTRHPNYFGESLMWWGYFLFALVHPWGWVSVVGPLYVTWFMGWGSATPGNERHMRKTRGEAFEAYARRVPMFFPRLWRARS</sequence>
<feature type="transmembrane region" description="Helical" evidence="1">
    <location>
        <begin position="30"/>
        <end position="47"/>
    </location>
</feature>
<keyword evidence="3" id="KW-1185">Reference proteome</keyword>
<dbReference type="PANTHER" id="PTHR32251">
    <property type="entry name" value="3-OXO-5-ALPHA-STEROID 4-DEHYDROGENASE"/>
    <property type="match status" value="1"/>
</dbReference>
<keyword evidence="1" id="KW-0472">Membrane</keyword>
<dbReference type="Gene3D" id="1.20.120.1630">
    <property type="match status" value="1"/>
</dbReference>
<evidence type="ECO:0000313" key="2">
    <source>
        <dbReference type="EMBL" id="MBB6014579.1"/>
    </source>
</evidence>
<dbReference type="RefSeq" id="WP_210307466.1">
    <property type="nucleotide sequence ID" value="NZ_JACHEU010000006.1"/>
</dbReference>
<feature type="transmembrane region" description="Helical" evidence="1">
    <location>
        <begin position="152"/>
        <end position="177"/>
    </location>
</feature>
<dbReference type="PANTHER" id="PTHR32251:SF17">
    <property type="entry name" value="STEROID 5-ALPHA REDUCTASE C-TERMINAL DOMAIN-CONTAINING PROTEIN"/>
    <property type="match status" value="1"/>
</dbReference>
<feature type="transmembrane region" description="Helical" evidence="1">
    <location>
        <begin position="245"/>
        <end position="268"/>
    </location>
</feature>
<comment type="caution">
    <text evidence="2">The sequence shown here is derived from an EMBL/GenBank/DDBJ whole genome shotgun (WGS) entry which is preliminary data.</text>
</comment>
<accession>A0A7W9S766</accession>
<dbReference type="Pfam" id="PF06966">
    <property type="entry name" value="DUF1295"/>
    <property type="match status" value="1"/>
</dbReference>
<feature type="transmembrane region" description="Helical" evidence="1">
    <location>
        <begin position="111"/>
        <end position="132"/>
    </location>
</feature>
<protein>
    <submittedName>
        <fullName evidence="2">Steroid 5-alpha reductase family enzyme</fullName>
    </submittedName>
</protein>
<dbReference type="InterPro" id="IPR010721">
    <property type="entry name" value="UstE-like"/>
</dbReference>
<name>A0A7W9S766_9HYPH</name>
<dbReference type="Proteomes" id="UP000533306">
    <property type="component" value="Unassembled WGS sequence"/>
</dbReference>
<keyword evidence="1" id="KW-0812">Transmembrane</keyword>
<feature type="transmembrane region" description="Helical" evidence="1">
    <location>
        <begin position="54"/>
        <end position="74"/>
    </location>
</feature>
<evidence type="ECO:0000256" key="1">
    <source>
        <dbReference type="SAM" id="Phobius"/>
    </source>
</evidence>
<feature type="transmembrane region" description="Helical" evidence="1">
    <location>
        <begin position="86"/>
        <end position="104"/>
    </location>
</feature>
<keyword evidence="1" id="KW-1133">Transmembrane helix</keyword>
<reference evidence="2 3" key="1">
    <citation type="submission" date="2020-08" db="EMBL/GenBank/DDBJ databases">
        <title>Genomic Encyclopedia of Type Strains, Phase IV (KMG-IV): sequencing the most valuable type-strain genomes for metagenomic binning, comparative biology and taxonomic classification.</title>
        <authorList>
            <person name="Goeker M."/>
        </authorList>
    </citation>
    <scope>NUCLEOTIDE SEQUENCE [LARGE SCALE GENOMIC DNA]</scope>
    <source>
        <strain evidence="2 3">DSM 11099</strain>
    </source>
</reference>
<proteinExistence type="predicted"/>
<evidence type="ECO:0000313" key="3">
    <source>
        <dbReference type="Proteomes" id="UP000533306"/>
    </source>
</evidence>
<dbReference type="AlphaFoldDB" id="A0A7W9S766"/>
<dbReference type="EMBL" id="JACHEU010000006">
    <property type="protein sequence ID" value="MBB6014579.1"/>
    <property type="molecule type" value="Genomic_DNA"/>
</dbReference>
<dbReference type="PROSITE" id="PS50244">
    <property type="entry name" value="S5A_REDUCTASE"/>
    <property type="match status" value="1"/>
</dbReference>